<sequence length="127" mass="14018">MLSKRISAGFIAMAAVAGVIAAAPSAAAVDRTCYDGNFCIYKDSNYSTDNSMYRTKYESARWDIDMPAVYENDSSWWNRRGQSSKTYGGRWMTWGVEICLVPGGSVNYYWDANDDGASNTLNDGNSC</sequence>
<evidence type="ECO:0000256" key="1">
    <source>
        <dbReference type="SAM" id="SignalP"/>
    </source>
</evidence>
<reference evidence="3" key="1">
    <citation type="submission" date="2023-07" db="EMBL/GenBank/DDBJ databases">
        <title>Whole genome shotgun sequence of Streptomyces nojiriensis NBRC 13794.</title>
        <authorList>
            <person name="Komaki H."/>
            <person name="Tamura T."/>
        </authorList>
    </citation>
    <scope>NUCLEOTIDE SEQUENCE [LARGE SCALE GENOMIC DNA]</scope>
    <source>
        <strain evidence="3">NBRC 13794</strain>
    </source>
</reference>
<comment type="caution">
    <text evidence="2">The sequence shown here is derived from an EMBL/GenBank/DDBJ whole genome shotgun (WGS) entry which is preliminary data.</text>
</comment>
<evidence type="ECO:0000313" key="3">
    <source>
        <dbReference type="Proteomes" id="UP000613974"/>
    </source>
</evidence>
<feature type="signal peptide" evidence="1">
    <location>
        <begin position="1"/>
        <end position="28"/>
    </location>
</feature>
<dbReference type="Pfam" id="PF03995">
    <property type="entry name" value="Inhibitor_I36"/>
    <property type="match status" value="1"/>
</dbReference>
<evidence type="ECO:0008006" key="4">
    <source>
        <dbReference type="Google" id="ProtNLM"/>
    </source>
</evidence>
<keyword evidence="3" id="KW-1185">Reference proteome</keyword>
<name>A0ABQ3SZL7_9ACTN</name>
<dbReference type="EMBL" id="BNEC01000005">
    <property type="protein sequence ID" value="GHI73594.1"/>
    <property type="molecule type" value="Genomic_DNA"/>
</dbReference>
<dbReference type="RefSeq" id="WP_189733567.1">
    <property type="nucleotide sequence ID" value="NZ_BMRL01000001.1"/>
</dbReference>
<protein>
    <recommendedName>
        <fullName evidence="4">Peptidase inhibitor family I36</fullName>
    </recommendedName>
</protein>
<accession>A0ABQ3SZL7</accession>
<gene>
    <name evidence="2" type="ORF">Snoj_75120</name>
</gene>
<evidence type="ECO:0000313" key="2">
    <source>
        <dbReference type="EMBL" id="GHI73594.1"/>
    </source>
</evidence>
<proteinExistence type="predicted"/>
<dbReference type="Proteomes" id="UP000613974">
    <property type="component" value="Unassembled WGS sequence"/>
</dbReference>
<keyword evidence="1" id="KW-0732">Signal</keyword>
<feature type="chain" id="PRO_5046417485" description="Peptidase inhibitor family I36" evidence="1">
    <location>
        <begin position="29"/>
        <end position="127"/>
    </location>
</feature>
<dbReference type="GeneID" id="95591825"/>
<organism evidence="2 3">
    <name type="scientific">Streptomyces nojiriensis</name>
    <dbReference type="NCBI Taxonomy" id="66374"/>
    <lineage>
        <taxon>Bacteria</taxon>
        <taxon>Bacillati</taxon>
        <taxon>Actinomycetota</taxon>
        <taxon>Actinomycetes</taxon>
        <taxon>Kitasatosporales</taxon>
        <taxon>Streptomycetaceae</taxon>
        <taxon>Streptomyces</taxon>
    </lineage>
</organism>